<gene>
    <name evidence="6" type="ORF">CTheo_7831</name>
</gene>
<evidence type="ECO:0000313" key="7">
    <source>
        <dbReference type="Proteomes" id="UP000383932"/>
    </source>
</evidence>
<keyword evidence="4" id="KW-0349">Heme</keyword>
<evidence type="ECO:0000256" key="5">
    <source>
        <dbReference type="SAM" id="MobiDB-lite"/>
    </source>
</evidence>
<sequence>MGRCTRRGSSSQYEARRPARSVRTRTDDQERVVAQQDSITSRFGSLSSDERYFVPQARTPCFGFSYAHVYSFGTPPSDPNSPHVVPARLAVPLCLISSELGISPILTYADNVLWNWYIPRGHPQELPTEGRIRSHTLFSGTSDEEHFYLTSAKIELRGVAALSVMRSTLDELFIGDATAVRRIAAYMYRLGSIIDELTHLLLAGGDTSDSRGWVFEGVDEDQATKATSLSGPSAGQSSLIHALGVFLGVDHERGEGRGAEPTLLTKMEQYMPRHHRTFLQHLRRPHRQLREFVLSTQAAYSVYAINDRGMPDFAVSARGLAPRASLFQTAAVGESGIKAATELQNAYDSAVEALKRFRDGHIKIATLYIVNQARKAQMAKTTVSEVNQRVELTTDVIKGTGGTSLVPFLKECRDNTVKAMVHPPSPVPTPHARD</sequence>
<comment type="caution">
    <text evidence="6">The sequence shown here is derived from an EMBL/GenBank/DDBJ whole genome shotgun (WGS) entry which is preliminary data.</text>
</comment>
<evidence type="ECO:0000313" key="6">
    <source>
        <dbReference type="EMBL" id="KAB5588728.1"/>
    </source>
</evidence>
<feature type="region of interest" description="Disordered" evidence="5">
    <location>
        <begin position="1"/>
        <end position="33"/>
    </location>
</feature>
<dbReference type="InterPro" id="IPR000898">
    <property type="entry name" value="Indolamine_dOase"/>
</dbReference>
<organism evidence="6 7">
    <name type="scientific">Ceratobasidium theobromae</name>
    <dbReference type="NCBI Taxonomy" id="1582974"/>
    <lineage>
        <taxon>Eukaryota</taxon>
        <taxon>Fungi</taxon>
        <taxon>Dikarya</taxon>
        <taxon>Basidiomycota</taxon>
        <taxon>Agaricomycotina</taxon>
        <taxon>Agaricomycetes</taxon>
        <taxon>Cantharellales</taxon>
        <taxon>Ceratobasidiaceae</taxon>
        <taxon>Ceratobasidium</taxon>
    </lineage>
</organism>
<dbReference type="PANTHER" id="PTHR28657:SF5">
    <property type="entry name" value="INDOLEAMINE 2,3-DIOXYGENASE"/>
    <property type="match status" value="1"/>
</dbReference>
<accession>A0A5N5QBC2</accession>
<dbReference type="PANTHER" id="PTHR28657">
    <property type="entry name" value="INDOLEAMINE 2,3-DIOXYGENASE"/>
    <property type="match status" value="1"/>
</dbReference>
<evidence type="ECO:0000256" key="3">
    <source>
        <dbReference type="ARBA" id="ARBA00023004"/>
    </source>
</evidence>
<dbReference type="Gene3D" id="1.20.58.480">
    <property type="match status" value="1"/>
</dbReference>
<dbReference type="EMBL" id="SSOP01000382">
    <property type="protein sequence ID" value="KAB5588728.1"/>
    <property type="molecule type" value="Genomic_DNA"/>
</dbReference>
<keyword evidence="6" id="KW-0560">Oxidoreductase</keyword>
<dbReference type="GO" id="GO:0033754">
    <property type="term" value="F:indoleamine 2,3-dioxygenase activity"/>
    <property type="evidence" value="ECO:0007669"/>
    <property type="project" value="TreeGrafter"/>
</dbReference>
<comment type="similarity">
    <text evidence="1">Belongs to the indoleamine 2,3-dioxygenase family.</text>
</comment>
<dbReference type="AlphaFoldDB" id="A0A5N5QBC2"/>
<dbReference type="GO" id="GO:0020037">
    <property type="term" value="F:heme binding"/>
    <property type="evidence" value="ECO:0007669"/>
    <property type="project" value="InterPro"/>
</dbReference>
<proteinExistence type="inferred from homology"/>
<keyword evidence="7" id="KW-1185">Reference proteome</keyword>
<evidence type="ECO:0000256" key="1">
    <source>
        <dbReference type="ARBA" id="ARBA00007119"/>
    </source>
</evidence>
<dbReference type="GO" id="GO:0005737">
    <property type="term" value="C:cytoplasm"/>
    <property type="evidence" value="ECO:0007669"/>
    <property type="project" value="TreeGrafter"/>
</dbReference>
<evidence type="ECO:0000256" key="4">
    <source>
        <dbReference type="PIRSR" id="PIRSR600898-1"/>
    </source>
</evidence>
<dbReference type="Proteomes" id="UP000383932">
    <property type="component" value="Unassembled WGS sequence"/>
</dbReference>
<evidence type="ECO:0000256" key="2">
    <source>
        <dbReference type="ARBA" id="ARBA00022723"/>
    </source>
</evidence>
<dbReference type="GO" id="GO:0046872">
    <property type="term" value="F:metal ion binding"/>
    <property type="evidence" value="ECO:0007669"/>
    <property type="project" value="UniProtKB-KW"/>
</dbReference>
<feature type="binding site" description="proximal binding residue" evidence="4">
    <location>
        <position position="361"/>
    </location>
    <ligand>
        <name>heme b</name>
        <dbReference type="ChEBI" id="CHEBI:60344"/>
    </ligand>
    <ligandPart>
        <name>Fe</name>
        <dbReference type="ChEBI" id="CHEBI:18248"/>
    </ligandPart>
</feature>
<dbReference type="GO" id="GO:0019441">
    <property type="term" value="P:L-tryptophan catabolic process to kynurenine"/>
    <property type="evidence" value="ECO:0007669"/>
    <property type="project" value="InterPro"/>
</dbReference>
<keyword evidence="3 4" id="KW-0408">Iron</keyword>
<dbReference type="InterPro" id="IPR037217">
    <property type="entry name" value="Trp/Indoleamine_2_3_dOase-like"/>
</dbReference>
<dbReference type="SUPFAM" id="SSF140959">
    <property type="entry name" value="Indolic compounds 2,3-dioxygenase-like"/>
    <property type="match status" value="1"/>
</dbReference>
<dbReference type="GO" id="GO:0034354">
    <property type="term" value="P:'de novo' NAD+ biosynthetic process from L-tryptophan"/>
    <property type="evidence" value="ECO:0007669"/>
    <property type="project" value="TreeGrafter"/>
</dbReference>
<keyword evidence="2 4" id="KW-0479">Metal-binding</keyword>
<keyword evidence="6" id="KW-0223">Dioxygenase</keyword>
<protein>
    <submittedName>
        <fullName evidence="6">Indoleamine 2,3-dioxygenase</fullName>
    </submittedName>
</protein>
<dbReference type="OrthoDB" id="540174at2759"/>
<name>A0A5N5QBC2_9AGAM</name>
<dbReference type="Pfam" id="PF01231">
    <property type="entry name" value="IDO"/>
    <property type="match status" value="2"/>
</dbReference>
<reference evidence="6 7" key="1">
    <citation type="journal article" date="2019" name="Fungal Biol. Biotechnol.">
        <title>Draft genome sequence of fastidious pathogen Ceratobasidium theobromae, which causes vascular-streak dieback in Theobroma cacao.</title>
        <authorList>
            <person name="Ali S.S."/>
            <person name="Asman A."/>
            <person name="Shao J."/>
            <person name="Firmansyah A.P."/>
            <person name="Susilo A.W."/>
            <person name="Rosmana A."/>
            <person name="McMahon P."/>
            <person name="Junaid M."/>
            <person name="Guest D."/>
            <person name="Kheng T.Y."/>
            <person name="Meinhardt L.W."/>
            <person name="Bailey B.A."/>
        </authorList>
    </citation>
    <scope>NUCLEOTIDE SEQUENCE [LARGE SCALE GENOMIC DNA]</scope>
    <source>
        <strain evidence="6 7">CT2</strain>
    </source>
</reference>